<dbReference type="GO" id="GO:0000155">
    <property type="term" value="F:phosphorelay sensor kinase activity"/>
    <property type="evidence" value="ECO:0007669"/>
    <property type="project" value="InterPro"/>
</dbReference>
<comment type="caution">
    <text evidence="13">The sequence shown here is derived from an EMBL/GenBank/DDBJ whole genome shotgun (WGS) entry which is preliminary data.</text>
</comment>
<dbReference type="Pfam" id="PF00512">
    <property type="entry name" value="HisKA"/>
    <property type="match status" value="1"/>
</dbReference>
<feature type="domain" description="PAS" evidence="11">
    <location>
        <begin position="444"/>
        <end position="514"/>
    </location>
</feature>
<keyword evidence="4" id="KW-0808">Transferase</keyword>
<dbReference type="PANTHER" id="PTHR43065:SF10">
    <property type="entry name" value="PEROXIDE STRESS-ACTIVATED HISTIDINE KINASE MAK3"/>
    <property type="match status" value="1"/>
</dbReference>
<dbReference type="Pfam" id="PF13185">
    <property type="entry name" value="GAF_2"/>
    <property type="match status" value="1"/>
</dbReference>
<dbReference type="PROSITE" id="PS50109">
    <property type="entry name" value="HIS_KIN"/>
    <property type="match status" value="1"/>
</dbReference>
<evidence type="ECO:0000256" key="8">
    <source>
        <dbReference type="ARBA" id="ARBA00023012"/>
    </source>
</evidence>
<dbReference type="PROSITE" id="PS50113">
    <property type="entry name" value="PAC"/>
    <property type="match status" value="2"/>
</dbReference>
<dbReference type="EC" id="2.7.13.3" evidence="2"/>
<evidence type="ECO:0000256" key="7">
    <source>
        <dbReference type="ARBA" id="ARBA00022840"/>
    </source>
</evidence>
<evidence type="ECO:0000313" key="13">
    <source>
        <dbReference type="EMBL" id="RJP21732.1"/>
    </source>
</evidence>
<sequence>MAQSNKTRVELLEEVKTLRDRLEEEERARVRLEEMIKEFTAAAKATLPHGIEETEEEPAESIRKLLLILERTPDMISYATPDGKVKYMNRAGRLAVGIPLDIDFVGCSIADGHPGWANKILTEVAIPTAIREGMWLGETAVLTHDGVEIPVSQLILAHKGPAGEIQYLSTICRDISERKKGEELLRHGLTEIESIYNSAPVGLCFFDRELRYVRVNERLAEINGIPPSEHIGKTPREIVPDLAPLAERIAEEIFRTGMPILDIQFSGTTRSQPGVQRYWKEQWLPLKDASERVFGINVVVEEITERKRAEEALRQSESRYRTLFESIDEGFCIIEMIFDASGKPTDWRFLEANPAFEKHNGLHNAVGKRMRELEPRLEEHWFETYGRIALTGKPERFTNEAKHLDNRWFDLYAFRVGRPEERKVAVLFKNITERKRAEAALQEAHKKLQVTIDSITDGLMVLDRTWNVTYFSETGAKMLGMRREGLIGGYVWDLFPYARERKFYGEYNRSVETGQPAHFVEFYPDPINKWIECHAYPSEEGLTVYFRDITARKEAEEKIARQSAVLDGINRILQETLRSETEEDVARVCLEVAEKLTESAFGFIGEINREGTFHTIVMSDLGWAECKMPDSNKTPMIRGLKMRCYWGKALVDNQSLIVNDPANHPDRVGVPEGHPAITSFMAVPLKRDGKTIGMISLANRAGGYTVEHQQDVEALSITFVEALERKRADEALRESEARFRDLSQKLEETVKQKTSELLQAEHLAAVGQMVSTVAHEIRNPIQIIRTGVDTLREARDGTERQDLLSEIEYGAKMLEITISEILEYSKPLKLKFSHTTVKNVVEATVKLVSNELKNITTNVDLQRDDEEICVDVVKFSQVLVNIISNAADAMPHGGTVSIHSRSLDRADGKFLEISVADTGHGIEEKHIRDIFKPFFTTKTRGTGLGLSLCRKIMDAHKGSMSIKSKVGEGTTVTLVLPLE</sequence>
<evidence type="ECO:0000256" key="3">
    <source>
        <dbReference type="ARBA" id="ARBA00022553"/>
    </source>
</evidence>
<protein>
    <recommendedName>
        <fullName evidence="2">histidine kinase</fullName>
        <ecNumber evidence="2">2.7.13.3</ecNumber>
    </recommendedName>
</protein>
<dbReference type="InterPro" id="IPR004358">
    <property type="entry name" value="Sig_transdc_His_kin-like_C"/>
</dbReference>
<dbReference type="SMART" id="SM00065">
    <property type="entry name" value="GAF"/>
    <property type="match status" value="1"/>
</dbReference>
<dbReference type="Pfam" id="PF13188">
    <property type="entry name" value="PAS_8"/>
    <property type="match status" value="1"/>
</dbReference>
<dbReference type="InterPro" id="IPR000700">
    <property type="entry name" value="PAS-assoc_C"/>
</dbReference>
<evidence type="ECO:0000256" key="9">
    <source>
        <dbReference type="SAM" id="Coils"/>
    </source>
</evidence>
<evidence type="ECO:0000256" key="4">
    <source>
        <dbReference type="ARBA" id="ARBA00022679"/>
    </source>
</evidence>
<dbReference type="Gene3D" id="3.30.565.10">
    <property type="entry name" value="Histidine kinase-like ATPase, C-terminal domain"/>
    <property type="match status" value="1"/>
</dbReference>
<dbReference type="CDD" id="cd00082">
    <property type="entry name" value="HisKA"/>
    <property type="match status" value="1"/>
</dbReference>
<dbReference type="PROSITE" id="PS50112">
    <property type="entry name" value="PAS"/>
    <property type="match status" value="1"/>
</dbReference>
<evidence type="ECO:0000313" key="14">
    <source>
        <dbReference type="Proteomes" id="UP000265882"/>
    </source>
</evidence>
<dbReference type="SMART" id="SM00091">
    <property type="entry name" value="PAS"/>
    <property type="match status" value="4"/>
</dbReference>
<keyword evidence="8" id="KW-0902">Two-component regulatory system</keyword>
<keyword evidence="6" id="KW-0418">Kinase</keyword>
<dbReference type="InterPro" id="IPR003018">
    <property type="entry name" value="GAF"/>
</dbReference>
<dbReference type="InterPro" id="IPR029016">
    <property type="entry name" value="GAF-like_dom_sf"/>
</dbReference>
<dbReference type="SMART" id="SM00388">
    <property type="entry name" value="HisKA"/>
    <property type="match status" value="1"/>
</dbReference>
<dbReference type="PANTHER" id="PTHR43065">
    <property type="entry name" value="SENSOR HISTIDINE KINASE"/>
    <property type="match status" value="1"/>
</dbReference>
<name>A0A3A4NRS5_ABYX5</name>
<dbReference type="SUPFAM" id="SSF55785">
    <property type="entry name" value="PYP-like sensor domain (PAS domain)"/>
    <property type="match status" value="4"/>
</dbReference>
<keyword evidence="9" id="KW-0175">Coiled coil</keyword>
<evidence type="ECO:0000259" key="12">
    <source>
        <dbReference type="PROSITE" id="PS50113"/>
    </source>
</evidence>
<dbReference type="AlphaFoldDB" id="A0A3A4NRS5"/>
<dbReference type="Gene3D" id="1.10.287.130">
    <property type="match status" value="1"/>
</dbReference>
<evidence type="ECO:0000256" key="1">
    <source>
        <dbReference type="ARBA" id="ARBA00000085"/>
    </source>
</evidence>
<dbReference type="InterPro" id="IPR036097">
    <property type="entry name" value="HisK_dim/P_sf"/>
</dbReference>
<keyword evidence="5" id="KW-0547">Nucleotide-binding</keyword>
<feature type="coiled-coil region" evidence="9">
    <location>
        <begin position="725"/>
        <end position="763"/>
    </location>
</feature>
<dbReference type="Proteomes" id="UP000265882">
    <property type="component" value="Unassembled WGS sequence"/>
</dbReference>
<reference evidence="13 14" key="1">
    <citation type="journal article" date="2017" name="ISME J.">
        <title>Energy and carbon metabolisms in a deep terrestrial subsurface fluid microbial community.</title>
        <authorList>
            <person name="Momper L."/>
            <person name="Jungbluth S.P."/>
            <person name="Lee M.D."/>
            <person name="Amend J.P."/>
        </authorList>
    </citation>
    <scope>NUCLEOTIDE SEQUENCE [LARGE SCALE GENOMIC DNA]</scope>
    <source>
        <strain evidence="13">SURF_5</strain>
    </source>
</reference>
<feature type="domain" description="PAC" evidence="12">
    <location>
        <begin position="261"/>
        <end position="315"/>
    </location>
</feature>
<dbReference type="SUPFAM" id="SSF47384">
    <property type="entry name" value="Homodimeric domain of signal transducing histidine kinase"/>
    <property type="match status" value="1"/>
</dbReference>
<comment type="catalytic activity">
    <reaction evidence="1">
        <text>ATP + protein L-histidine = ADP + protein N-phospho-L-histidine.</text>
        <dbReference type="EC" id="2.7.13.3"/>
    </reaction>
</comment>
<dbReference type="Gene3D" id="3.30.450.40">
    <property type="match status" value="1"/>
</dbReference>
<organism evidence="13 14">
    <name type="scientific">Abyssobacteria bacterium (strain SURF_5)</name>
    <dbReference type="NCBI Taxonomy" id="2093360"/>
    <lineage>
        <taxon>Bacteria</taxon>
        <taxon>Pseudomonadati</taxon>
        <taxon>Candidatus Hydrogenedentota</taxon>
        <taxon>Candidatus Abyssobacteria</taxon>
    </lineage>
</organism>
<dbReference type="Pfam" id="PF02518">
    <property type="entry name" value="HATPase_c"/>
    <property type="match status" value="1"/>
</dbReference>
<keyword evidence="7" id="KW-0067">ATP-binding</keyword>
<dbReference type="PRINTS" id="PR00344">
    <property type="entry name" value="BCTRLSENSOR"/>
</dbReference>
<feature type="domain" description="PAC" evidence="12">
    <location>
        <begin position="135"/>
        <end position="187"/>
    </location>
</feature>
<dbReference type="InterPro" id="IPR035965">
    <property type="entry name" value="PAS-like_dom_sf"/>
</dbReference>
<dbReference type="SMART" id="SM00387">
    <property type="entry name" value="HATPase_c"/>
    <property type="match status" value="1"/>
</dbReference>
<dbReference type="Gene3D" id="3.30.450.20">
    <property type="entry name" value="PAS domain"/>
    <property type="match status" value="4"/>
</dbReference>
<accession>A0A3A4NRS5</accession>
<dbReference type="InterPro" id="IPR000014">
    <property type="entry name" value="PAS"/>
</dbReference>
<keyword evidence="3" id="KW-0597">Phosphoprotein</keyword>
<evidence type="ECO:0000259" key="11">
    <source>
        <dbReference type="PROSITE" id="PS50112"/>
    </source>
</evidence>
<dbReference type="InterPro" id="IPR036890">
    <property type="entry name" value="HATPase_C_sf"/>
</dbReference>
<dbReference type="InterPro" id="IPR005467">
    <property type="entry name" value="His_kinase_dom"/>
</dbReference>
<dbReference type="SUPFAM" id="SSF55874">
    <property type="entry name" value="ATPase domain of HSP90 chaperone/DNA topoisomerase II/histidine kinase"/>
    <property type="match status" value="1"/>
</dbReference>
<evidence type="ECO:0000256" key="5">
    <source>
        <dbReference type="ARBA" id="ARBA00022741"/>
    </source>
</evidence>
<dbReference type="GO" id="GO:0005524">
    <property type="term" value="F:ATP binding"/>
    <property type="evidence" value="ECO:0007669"/>
    <property type="project" value="UniProtKB-KW"/>
</dbReference>
<proteinExistence type="predicted"/>
<dbReference type="EMBL" id="QZKU01000065">
    <property type="protein sequence ID" value="RJP21732.1"/>
    <property type="molecule type" value="Genomic_DNA"/>
</dbReference>
<feature type="coiled-coil region" evidence="9">
    <location>
        <begin position="299"/>
        <end position="326"/>
    </location>
</feature>
<feature type="domain" description="Histidine kinase" evidence="10">
    <location>
        <begin position="772"/>
        <end position="979"/>
    </location>
</feature>
<evidence type="ECO:0000259" key="10">
    <source>
        <dbReference type="PROSITE" id="PS50109"/>
    </source>
</evidence>
<dbReference type="Pfam" id="PF08448">
    <property type="entry name" value="PAS_4"/>
    <property type="match status" value="3"/>
</dbReference>
<dbReference type="CDD" id="cd00130">
    <property type="entry name" value="PAS"/>
    <property type="match status" value="2"/>
</dbReference>
<dbReference type="NCBIfam" id="TIGR00229">
    <property type="entry name" value="sensory_box"/>
    <property type="match status" value="4"/>
</dbReference>
<gene>
    <name evidence="13" type="ORF">C4520_09430</name>
</gene>
<evidence type="ECO:0000256" key="2">
    <source>
        <dbReference type="ARBA" id="ARBA00012438"/>
    </source>
</evidence>
<feature type="coiled-coil region" evidence="9">
    <location>
        <begin position="1"/>
        <end position="42"/>
    </location>
</feature>
<dbReference type="SUPFAM" id="SSF55781">
    <property type="entry name" value="GAF domain-like"/>
    <property type="match status" value="1"/>
</dbReference>
<dbReference type="InterPro" id="IPR013656">
    <property type="entry name" value="PAS_4"/>
</dbReference>
<dbReference type="InterPro" id="IPR003661">
    <property type="entry name" value="HisK_dim/P_dom"/>
</dbReference>
<dbReference type="InterPro" id="IPR003594">
    <property type="entry name" value="HATPase_dom"/>
</dbReference>
<evidence type="ECO:0000256" key="6">
    <source>
        <dbReference type="ARBA" id="ARBA00022777"/>
    </source>
</evidence>